<accession>A0ABP8JVH2</accession>
<keyword evidence="3" id="KW-1185">Reference proteome</keyword>
<evidence type="ECO:0000313" key="2">
    <source>
        <dbReference type="EMBL" id="GAA4396748.1"/>
    </source>
</evidence>
<comment type="caution">
    <text evidence="2">The sequence shown here is derived from an EMBL/GenBank/DDBJ whole genome shotgun (WGS) entry which is preliminary data.</text>
</comment>
<organism evidence="2 3">
    <name type="scientific">Ornithinibacter aureus</name>
    <dbReference type="NCBI Taxonomy" id="622664"/>
    <lineage>
        <taxon>Bacteria</taxon>
        <taxon>Bacillati</taxon>
        <taxon>Actinomycetota</taxon>
        <taxon>Actinomycetes</taxon>
        <taxon>Micrococcales</taxon>
        <taxon>Intrasporangiaceae</taxon>
        <taxon>Ornithinibacter</taxon>
    </lineage>
</organism>
<reference evidence="3" key="1">
    <citation type="journal article" date="2019" name="Int. J. Syst. Evol. Microbiol.">
        <title>The Global Catalogue of Microorganisms (GCM) 10K type strain sequencing project: providing services to taxonomists for standard genome sequencing and annotation.</title>
        <authorList>
            <consortium name="The Broad Institute Genomics Platform"/>
            <consortium name="The Broad Institute Genome Sequencing Center for Infectious Disease"/>
            <person name="Wu L."/>
            <person name="Ma J."/>
        </authorList>
    </citation>
    <scope>NUCLEOTIDE SEQUENCE [LARGE SCALE GENOMIC DNA]</scope>
    <source>
        <strain evidence="3">JCM 17738</strain>
    </source>
</reference>
<feature type="transmembrane region" description="Helical" evidence="1">
    <location>
        <begin position="12"/>
        <end position="32"/>
    </location>
</feature>
<name>A0ABP8JVH2_9MICO</name>
<keyword evidence="1" id="KW-1133">Transmembrane helix</keyword>
<sequence>MSDNAHRAPLSWRVWVCAAFGVVVGGGAAFDYVGQGDYVKAVVGGIVCVASLAVIAWGLDDRA</sequence>
<keyword evidence="1" id="KW-0472">Membrane</keyword>
<dbReference type="EMBL" id="BAABFX010000027">
    <property type="protein sequence ID" value="GAA4396748.1"/>
    <property type="molecule type" value="Genomic_DNA"/>
</dbReference>
<protein>
    <submittedName>
        <fullName evidence="2">Uncharacterized protein</fullName>
    </submittedName>
</protein>
<feature type="transmembrane region" description="Helical" evidence="1">
    <location>
        <begin position="38"/>
        <end position="59"/>
    </location>
</feature>
<proteinExistence type="predicted"/>
<dbReference type="Proteomes" id="UP001500390">
    <property type="component" value="Unassembled WGS sequence"/>
</dbReference>
<keyword evidence="1" id="KW-0812">Transmembrane</keyword>
<gene>
    <name evidence="2" type="ORF">GCM10023153_19980</name>
</gene>
<evidence type="ECO:0000256" key="1">
    <source>
        <dbReference type="SAM" id="Phobius"/>
    </source>
</evidence>
<evidence type="ECO:0000313" key="3">
    <source>
        <dbReference type="Proteomes" id="UP001500390"/>
    </source>
</evidence>